<dbReference type="GO" id="GO:0051607">
    <property type="term" value="P:defense response to virus"/>
    <property type="evidence" value="ECO:0007669"/>
    <property type="project" value="UniProtKB-KW"/>
</dbReference>
<dbReference type="InterPro" id="IPR005537">
    <property type="entry name" value="RAMP_III_fam"/>
</dbReference>
<evidence type="ECO:0000259" key="2">
    <source>
        <dbReference type="Pfam" id="PF03787"/>
    </source>
</evidence>
<evidence type="ECO:0000313" key="3">
    <source>
        <dbReference type="EMBL" id="AVF24723.1"/>
    </source>
</evidence>
<dbReference type="Pfam" id="PF03787">
    <property type="entry name" value="RAMPs"/>
    <property type="match status" value="1"/>
</dbReference>
<dbReference type="Proteomes" id="UP000239833">
    <property type="component" value="Chromosome"/>
</dbReference>
<dbReference type="InterPro" id="IPR013410">
    <property type="entry name" value="CRISPR-assoc_RAMP_Cmr4"/>
</dbReference>
<accession>A0A2L1TVM3</accession>
<evidence type="ECO:0000313" key="4">
    <source>
        <dbReference type="EMBL" id="QHZ49651.1"/>
    </source>
</evidence>
<feature type="domain" description="CRISPR type III-associated protein" evidence="2">
    <location>
        <begin position="10"/>
        <end position="291"/>
    </location>
</feature>
<evidence type="ECO:0000313" key="5">
    <source>
        <dbReference type="Proteomes" id="UP000239833"/>
    </source>
</evidence>
<organism evidence="3 5">
    <name type="scientific">Paenibacillus larvae subsp. larvae</name>
    <dbReference type="NCBI Taxonomy" id="147375"/>
    <lineage>
        <taxon>Bacteria</taxon>
        <taxon>Bacillati</taxon>
        <taxon>Bacillota</taxon>
        <taxon>Bacilli</taxon>
        <taxon>Bacillales</taxon>
        <taxon>Paenibacillaceae</taxon>
        <taxon>Paenibacillus</taxon>
    </lineage>
</organism>
<reference evidence="5" key="1">
    <citation type="submission" date="2017-02" db="EMBL/GenBank/DDBJ databases">
        <title>Delineation of Paenibacillus larvae strains originating from foulbrood outbreaks.</title>
        <authorList>
            <person name="Beims H."/>
            <person name="Bunk B."/>
            <person name="Sproeer C."/>
            <person name="Mohr K.I."/>
            <person name="Pradella S."/>
            <person name="Guenther G."/>
            <person name="Rohde M."/>
            <person name="von der Ohe W."/>
            <person name="Steinert M."/>
        </authorList>
    </citation>
    <scope>NUCLEOTIDE SEQUENCE [LARGE SCALE GENOMIC DNA]</scope>
    <source>
        <strain evidence="5">Eric_III</strain>
    </source>
</reference>
<dbReference type="PANTHER" id="PTHR36700:SF1">
    <property type="entry name" value="CRISPR SYSTEM CMR SUBUNIT CMR4"/>
    <property type="match status" value="1"/>
</dbReference>
<evidence type="ECO:0000313" key="6">
    <source>
        <dbReference type="Proteomes" id="UP000464330"/>
    </source>
</evidence>
<dbReference type="EMBL" id="CP019655">
    <property type="protein sequence ID" value="AVF24723.1"/>
    <property type="molecule type" value="Genomic_DNA"/>
</dbReference>
<dbReference type="NCBIfam" id="TIGR02580">
    <property type="entry name" value="cas_RAMP_Cmr4"/>
    <property type="match status" value="1"/>
</dbReference>
<dbReference type="GeneID" id="64217338"/>
<sequence>MYKQTKALFFQVLTSMHAGGDSRLGVVDLPIQREGHTQFPKVEASSLKGSLRRVVEQKASEHEVARFFGPKDQGDLYASAVSFSDARLLFFPVRSVKGVFAWVTCPLVLQRFMDDMKLVHINTFNLPPIDAIPLVTTGSKIDADRKVMLEEYVFAVNQEKNGTFTAFLDHLLQILPAGELVRRHLKSHAIIVSDDDFADFVQLSTEVVTRIRINNETGTVDGTGLFNEEYLPSESLLYSLVFFSDEYRASKPNQTESPSEQATSIAKTFEQWLPEMFQIGANLTLGKGFVSVKIASGGDEHAKAD</sequence>
<dbReference type="PANTHER" id="PTHR36700">
    <property type="entry name" value="CRISPR SYSTEM CMR SUBUNIT CMR4"/>
    <property type="match status" value="1"/>
</dbReference>
<protein>
    <submittedName>
        <fullName evidence="3">CRISPR-associated RAMP protein, Cmr4 family</fullName>
    </submittedName>
</protein>
<dbReference type="EMBL" id="CP019717">
    <property type="protein sequence ID" value="QHZ49651.1"/>
    <property type="molecule type" value="Genomic_DNA"/>
</dbReference>
<dbReference type="Proteomes" id="UP000464330">
    <property type="component" value="Chromosome"/>
</dbReference>
<dbReference type="RefSeq" id="WP_172422807.1">
    <property type="nucleotide sequence ID" value="NZ_CP019655.1"/>
</dbReference>
<accession>A0A8B6WVC9</accession>
<gene>
    <name evidence="3" type="ORF">ERICIII_00490</name>
    <name evidence="4" type="ORF">ERICV_00455</name>
</gene>
<evidence type="ECO:0000256" key="1">
    <source>
        <dbReference type="ARBA" id="ARBA00023118"/>
    </source>
</evidence>
<name>A0A2L1TVM3_9BACL</name>
<accession>A0A6C0QMK4</accession>
<dbReference type="AlphaFoldDB" id="A0A2L1TVM3"/>
<keyword evidence="1" id="KW-0051">Antiviral defense</keyword>
<reference evidence="3 6" key="2">
    <citation type="journal article" date="2020" name="Int. J. Med. Microbiol.">
        <title>Discovery of Paenibacillus larvae ERIC V: Phenotypic and genomic comparison to genotypes ERIC I-IV reveal different inventories of virulence factors which correlate with epidemiological prevalences of American Foulbrood.</title>
        <authorList>
            <person name="Beims H."/>
            <person name="Bunk B."/>
            <person name="Erler S."/>
            <person name="Mohr K.I."/>
            <person name="Sproer C."/>
            <person name="Pradella S."/>
            <person name="Gunther G."/>
            <person name="Rohde M."/>
            <person name="von der Ohe W."/>
            <person name="Steinert M."/>
        </authorList>
    </citation>
    <scope>NUCLEOTIDE SEQUENCE</scope>
    <source>
        <strain evidence="3">Eric_III</strain>
        <strain evidence="4">Eric_V</strain>
    </source>
</reference>
<proteinExistence type="predicted"/>